<dbReference type="EMBL" id="JASBWS010000009">
    <property type="protein sequence ID" value="KAJ9114338.1"/>
    <property type="molecule type" value="Genomic_DNA"/>
</dbReference>
<keyword evidence="2" id="KW-1185">Reference proteome</keyword>
<dbReference type="Proteomes" id="UP001230649">
    <property type="component" value="Unassembled WGS sequence"/>
</dbReference>
<reference evidence="1" key="1">
    <citation type="submission" date="2023-04" db="EMBL/GenBank/DDBJ databases">
        <title>Draft Genome sequencing of Naganishia species isolated from polar environments using Oxford Nanopore Technology.</title>
        <authorList>
            <person name="Leo P."/>
            <person name="Venkateswaran K."/>
        </authorList>
    </citation>
    <scope>NUCLEOTIDE SEQUENCE</scope>
    <source>
        <strain evidence="1">MNA-CCFEE 5262</strain>
    </source>
</reference>
<accession>A0ACC2WRD2</accession>
<evidence type="ECO:0000313" key="1">
    <source>
        <dbReference type="EMBL" id="KAJ9114338.1"/>
    </source>
</evidence>
<name>A0ACC2WRD2_9TREE</name>
<organism evidence="1 2">
    <name type="scientific">Naganishia adeliensis</name>
    <dbReference type="NCBI Taxonomy" id="92952"/>
    <lineage>
        <taxon>Eukaryota</taxon>
        <taxon>Fungi</taxon>
        <taxon>Dikarya</taxon>
        <taxon>Basidiomycota</taxon>
        <taxon>Agaricomycotina</taxon>
        <taxon>Tremellomycetes</taxon>
        <taxon>Filobasidiales</taxon>
        <taxon>Filobasidiaceae</taxon>
        <taxon>Naganishia</taxon>
    </lineage>
</organism>
<evidence type="ECO:0000313" key="2">
    <source>
        <dbReference type="Proteomes" id="UP001230649"/>
    </source>
</evidence>
<proteinExistence type="predicted"/>
<protein>
    <submittedName>
        <fullName evidence="1">Uncharacterized protein</fullName>
    </submittedName>
</protein>
<comment type="caution">
    <text evidence="1">The sequence shown here is derived from an EMBL/GenBank/DDBJ whole genome shotgun (WGS) entry which is preliminary data.</text>
</comment>
<gene>
    <name evidence="1" type="ORF">QFC20_001479</name>
</gene>
<sequence>MAFLTTHLRIERWREALLWTWVVAKVGSGDGTWGEEARRQIADLLQLDDVSAQRRPSMDGHLPRLPDDHLVHDDIHECEIDIHKCFGEDFLRGSSVDAADMFKRLTFERYECGDCLIMALINQSGTRGLSAFLPDKDRAFAIAESVESRQPPHLPLADDWRDANFTMASVMRAAPGPMANGEVDVRTWTQLLLSRYLYMSGDSPSHFASLHHVSDANRTFEYLRAHEELGMICLNDDEAEAASDEIGSLQHGWLKSRWNEPVWRFTVNASTRKDSIMNSLVRRSPRLIARRRYATLVGTDQRGHGADKETLVVVGGGWAGYNFVRKLDKSRYNLICISGSTNFVTTPLLPSSASGSLGFRDIVEPLRSTSELSFHHSWAEHVNFADQTVTCLPASSPAFRAKDPLVKEQQRDARAETPERLKATYKVRYDKLVIAAGSHNQTFSTPGVEKNAFFLKDIEGASAIRYQIYELLDIATWPLLSDADRQALTTWVIVGGGPTGSELAAELHDLVKCKKFHDAYPLLAPQIRIKLIDAAPAILTSFDKRLAKYARDKFQREGIEVLTSRKIKRVNTWSIETEQDGHIPAGLVVWSTGNKAPPLVERMKDLAKDKRGYLQTNQQLQVYKQPESPEQEPTVVENVWAMGDCAQIKDHFLPATAQVANQQGVFLAKVLSGQVTEPAQKRFEYFHRGAMTNIGGGEGLIDAPLGKMKGRLAWVAWRS</sequence>